<dbReference type="AlphaFoldDB" id="A0AAV0SYI7"/>
<feature type="domain" description="Calcineurin-like phosphoesterase" evidence="11">
    <location>
        <begin position="47"/>
        <end position="276"/>
    </location>
</feature>
<evidence type="ECO:0000256" key="5">
    <source>
        <dbReference type="ARBA" id="ARBA00022723"/>
    </source>
</evidence>
<dbReference type="GO" id="GO:0016787">
    <property type="term" value="F:hydrolase activity"/>
    <property type="evidence" value="ECO:0007669"/>
    <property type="project" value="UniProtKB-KW"/>
</dbReference>
<comment type="caution">
    <text evidence="12">The sequence shown here is derived from an EMBL/GenBank/DDBJ whole genome shotgun (WGS) entry which is preliminary data.</text>
</comment>
<dbReference type="InterPro" id="IPR029052">
    <property type="entry name" value="Metallo-depent_PP-like"/>
</dbReference>
<evidence type="ECO:0000259" key="11">
    <source>
        <dbReference type="Pfam" id="PF00149"/>
    </source>
</evidence>
<evidence type="ECO:0000256" key="1">
    <source>
        <dbReference type="ARBA" id="ARBA00001936"/>
    </source>
</evidence>
<dbReference type="Proteomes" id="UP001162031">
    <property type="component" value="Unassembled WGS sequence"/>
</dbReference>
<evidence type="ECO:0000256" key="4">
    <source>
        <dbReference type="ARBA" id="ARBA00022692"/>
    </source>
</evidence>
<keyword evidence="4 10" id="KW-0812">Transmembrane</keyword>
<evidence type="ECO:0000256" key="2">
    <source>
        <dbReference type="ARBA" id="ARBA00004141"/>
    </source>
</evidence>
<comment type="cofactor">
    <cofactor evidence="1">
        <name>Mn(2+)</name>
        <dbReference type="ChEBI" id="CHEBI:29035"/>
    </cofactor>
</comment>
<keyword evidence="8 10" id="KW-0472">Membrane</keyword>
<keyword evidence="5" id="KW-0479">Metal-binding</keyword>
<name>A0AAV0SYI7_HYABA</name>
<gene>
    <name evidence="12" type="ORF">HBR001_LOCUS460</name>
</gene>
<evidence type="ECO:0000256" key="7">
    <source>
        <dbReference type="ARBA" id="ARBA00022989"/>
    </source>
</evidence>
<sequence>MLKAVAGHWDLLLVAAVVLVCQVGLFYLHAWRCQLLQHHQSSDSLLVLVVTDVHMLGKRRRSWIERWWVDWQVWASVRAAVDVHRPDVALVLGDQFDEGGPWTSNSDWNEYAVRFFRAVARLLPLKTLYLVGNHDAAFGRDLQPKDLVRFEDTFGAANRIEESGGHVFVSLNTMALDSDVTREAVQVEARNFFESINASELRAHADGRVVLLTHLPLFRADDLQCGEARRAESGHVTYEHPGFAYAEHHHVLSRELSAELLSKLQPDLVLSGHTHAWCAYQHPNAKAMEYTVPAFSWGQRPDPSYALLQLPRSGHDHRPKVSACHLPHESFVFATYAVTLLLVLLVRAVRCVRTLQTSTAKAKGA</sequence>
<accession>A0AAV0SYI7</accession>
<evidence type="ECO:0000313" key="13">
    <source>
        <dbReference type="Proteomes" id="UP001162031"/>
    </source>
</evidence>
<dbReference type="InterPro" id="IPR004843">
    <property type="entry name" value="Calcineurin-like_PHP"/>
</dbReference>
<dbReference type="GO" id="GO:0046872">
    <property type="term" value="F:metal ion binding"/>
    <property type="evidence" value="ECO:0007669"/>
    <property type="project" value="UniProtKB-KW"/>
</dbReference>
<dbReference type="Gene3D" id="3.60.21.10">
    <property type="match status" value="1"/>
</dbReference>
<dbReference type="GO" id="GO:0016020">
    <property type="term" value="C:membrane"/>
    <property type="evidence" value="ECO:0007669"/>
    <property type="project" value="UniProtKB-SubCell"/>
</dbReference>
<dbReference type="InterPro" id="IPR033308">
    <property type="entry name" value="PGAP5/Cdc1/Ted1"/>
</dbReference>
<feature type="transmembrane region" description="Helical" evidence="10">
    <location>
        <begin position="12"/>
        <end position="31"/>
    </location>
</feature>
<proteinExistence type="inferred from homology"/>
<evidence type="ECO:0000256" key="3">
    <source>
        <dbReference type="ARBA" id="ARBA00008895"/>
    </source>
</evidence>
<evidence type="ECO:0000256" key="10">
    <source>
        <dbReference type="SAM" id="Phobius"/>
    </source>
</evidence>
<dbReference type="PANTHER" id="PTHR13315:SF0">
    <property type="entry name" value="METALLOPHOSPHOESTERASE 1"/>
    <property type="match status" value="1"/>
</dbReference>
<evidence type="ECO:0000256" key="9">
    <source>
        <dbReference type="ARBA" id="ARBA00023211"/>
    </source>
</evidence>
<keyword evidence="9" id="KW-0464">Manganese</keyword>
<organism evidence="12 13">
    <name type="scientific">Hyaloperonospora brassicae</name>
    <name type="common">Brassica downy mildew</name>
    <name type="synonym">Peronospora brassicae</name>
    <dbReference type="NCBI Taxonomy" id="162125"/>
    <lineage>
        <taxon>Eukaryota</taxon>
        <taxon>Sar</taxon>
        <taxon>Stramenopiles</taxon>
        <taxon>Oomycota</taxon>
        <taxon>Peronosporomycetes</taxon>
        <taxon>Peronosporales</taxon>
        <taxon>Peronosporaceae</taxon>
        <taxon>Hyaloperonospora</taxon>
    </lineage>
</organism>
<comment type="similarity">
    <text evidence="3">Belongs to the metallophosphoesterase superfamily. MPPE1 family.</text>
</comment>
<reference evidence="12" key="1">
    <citation type="submission" date="2022-12" db="EMBL/GenBank/DDBJ databases">
        <authorList>
            <person name="Webb A."/>
        </authorList>
    </citation>
    <scope>NUCLEOTIDE SEQUENCE</scope>
    <source>
        <strain evidence="12">Hp1</strain>
    </source>
</reference>
<evidence type="ECO:0000313" key="12">
    <source>
        <dbReference type="EMBL" id="CAI5710388.1"/>
    </source>
</evidence>
<evidence type="ECO:0000256" key="8">
    <source>
        <dbReference type="ARBA" id="ARBA00023136"/>
    </source>
</evidence>
<evidence type="ECO:0000256" key="6">
    <source>
        <dbReference type="ARBA" id="ARBA00022801"/>
    </source>
</evidence>
<dbReference type="PANTHER" id="PTHR13315">
    <property type="entry name" value="METALLO PHOSPHOESTERASE RELATED"/>
    <property type="match status" value="1"/>
</dbReference>
<dbReference type="GO" id="GO:0006506">
    <property type="term" value="P:GPI anchor biosynthetic process"/>
    <property type="evidence" value="ECO:0007669"/>
    <property type="project" value="InterPro"/>
</dbReference>
<feature type="transmembrane region" description="Helical" evidence="10">
    <location>
        <begin position="331"/>
        <end position="349"/>
    </location>
</feature>
<keyword evidence="13" id="KW-1185">Reference proteome</keyword>
<dbReference type="Pfam" id="PF00149">
    <property type="entry name" value="Metallophos"/>
    <property type="match status" value="1"/>
</dbReference>
<protein>
    <recommendedName>
        <fullName evidence="11">Calcineurin-like phosphoesterase domain-containing protein</fullName>
    </recommendedName>
</protein>
<dbReference type="SUPFAM" id="SSF56300">
    <property type="entry name" value="Metallo-dependent phosphatases"/>
    <property type="match status" value="1"/>
</dbReference>
<comment type="subcellular location">
    <subcellularLocation>
        <location evidence="2">Membrane</location>
        <topology evidence="2">Multi-pass membrane protein</topology>
    </subcellularLocation>
</comment>
<dbReference type="EMBL" id="CANTFL010000057">
    <property type="protein sequence ID" value="CAI5710388.1"/>
    <property type="molecule type" value="Genomic_DNA"/>
</dbReference>
<keyword evidence="6" id="KW-0378">Hydrolase</keyword>
<keyword evidence="7 10" id="KW-1133">Transmembrane helix</keyword>